<dbReference type="AlphaFoldDB" id="A0A4Y6V4E2"/>
<protein>
    <submittedName>
        <fullName evidence="2">Uncharacterized protein</fullName>
    </submittedName>
</protein>
<feature type="transmembrane region" description="Helical" evidence="1">
    <location>
        <begin position="12"/>
        <end position="32"/>
    </location>
</feature>
<proteinExistence type="predicted"/>
<keyword evidence="1" id="KW-0812">Transmembrane</keyword>
<dbReference type="EMBL" id="CP041217">
    <property type="protein sequence ID" value="QDH23540.1"/>
    <property type="molecule type" value="Genomic_DNA"/>
</dbReference>
<dbReference type="OrthoDB" id="9863674at2"/>
<evidence type="ECO:0000313" key="2">
    <source>
        <dbReference type="EMBL" id="QDH23540.1"/>
    </source>
</evidence>
<keyword evidence="1" id="KW-1133">Transmembrane helix</keyword>
<name>A0A4Y6V4E2_SACBS</name>
<dbReference type="KEGG" id="saca:FFV09_23345"/>
<reference evidence="2 3" key="1">
    <citation type="submission" date="2019-06" db="EMBL/GenBank/DDBJ databases">
        <title>Saccharibacillus brassicae sp. nov., an endophytic bacterium isolated from Chinese cabbage seeds (Brassica pekinensis).</title>
        <authorList>
            <person name="Jiang L."/>
            <person name="Lee J."/>
            <person name="Kim S.W."/>
        </authorList>
    </citation>
    <scope>NUCLEOTIDE SEQUENCE [LARGE SCALE GENOMIC DNA]</scope>
    <source>
        <strain evidence="3">KCTC 43072 / ATSA2</strain>
    </source>
</reference>
<sequence length="142" mass="16032">MQRLNIRHIPRRHLAAALLIGTIAALVTISWIRHEPVVYAKTEQPHRSSLPAGAAGLIRGGVDNELLTFEDKGWTYAYYRRPHGSYEVVQIEVTDSDTHYTVQTTVEPASDEAWVDTECLIRFRAEPGKEIRIGETEVYGES</sequence>
<dbReference type="Proteomes" id="UP000316968">
    <property type="component" value="Chromosome"/>
</dbReference>
<keyword evidence="3" id="KW-1185">Reference proteome</keyword>
<keyword evidence="1" id="KW-0472">Membrane</keyword>
<gene>
    <name evidence="2" type="ORF">FFV09_23345</name>
</gene>
<evidence type="ECO:0000313" key="3">
    <source>
        <dbReference type="Proteomes" id="UP000316968"/>
    </source>
</evidence>
<dbReference type="RefSeq" id="WP_141450133.1">
    <property type="nucleotide sequence ID" value="NZ_CP041217.1"/>
</dbReference>
<organism evidence="2 3">
    <name type="scientific">Saccharibacillus brassicae</name>
    <dbReference type="NCBI Taxonomy" id="2583377"/>
    <lineage>
        <taxon>Bacteria</taxon>
        <taxon>Bacillati</taxon>
        <taxon>Bacillota</taxon>
        <taxon>Bacilli</taxon>
        <taxon>Bacillales</taxon>
        <taxon>Paenibacillaceae</taxon>
        <taxon>Saccharibacillus</taxon>
    </lineage>
</organism>
<evidence type="ECO:0000256" key="1">
    <source>
        <dbReference type="SAM" id="Phobius"/>
    </source>
</evidence>
<accession>A0A4Y6V4E2</accession>